<dbReference type="SUPFAM" id="SSF56112">
    <property type="entry name" value="Protein kinase-like (PK-like)"/>
    <property type="match status" value="1"/>
</dbReference>
<dbReference type="Gene3D" id="3.30.200.20">
    <property type="entry name" value="Phosphorylase Kinase, domain 1"/>
    <property type="match status" value="1"/>
</dbReference>
<feature type="region of interest" description="Disordered" evidence="9">
    <location>
        <begin position="335"/>
        <end position="363"/>
    </location>
</feature>
<dbReference type="SMART" id="SM00220">
    <property type="entry name" value="S_TKc"/>
    <property type="match status" value="1"/>
</dbReference>
<evidence type="ECO:0000313" key="12">
    <source>
        <dbReference type="RefSeq" id="XP_065649178.1"/>
    </source>
</evidence>
<protein>
    <submittedName>
        <fullName evidence="12">STE20-like serine/threonine-protein kinase isoform X2</fullName>
    </submittedName>
</protein>
<evidence type="ECO:0000256" key="6">
    <source>
        <dbReference type="ARBA" id="ARBA00022840"/>
    </source>
</evidence>
<evidence type="ECO:0000313" key="11">
    <source>
        <dbReference type="Proteomes" id="UP001652625"/>
    </source>
</evidence>
<dbReference type="PROSITE" id="PS00108">
    <property type="entry name" value="PROTEIN_KINASE_ST"/>
    <property type="match status" value="1"/>
</dbReference>
<evidence type="ECO:0000256" key="4">
    <source>
        <dbReference type="ARBA" id="ARBA00022741"/>
    </source>
</evidence>
<feature type="coiled-coil region" evidence="8">
    <location>
        <begin position="537"/>
        <end position="568"/>
    </location>
</feature>
<feature type="domain" description="Protein kinase" evidence="10">
    <location>
        <begin position="31"/>
        <end position="288"/>
    </location>
</feature>
<evidence type="ECO:0000256" key="7">
    <source>
        <dbReference type="PROSITE-ProRule" id="PRU10141"/>
    </source>
</evidence>
<name>A0ABM4BJF5_HYDVU</name>
<dbReference type="RefSeq" id="XP_065649178.1">
    <property type="nucleotide sequence ID" value="XM_065793106.1"/>
</dbReference>
<accession>A0ABM4BJF5</accession>
<dbReference type="PANTHER" id="PTHR46538">
    <property type="entry name" value="PROTEIN KINASE DOMAIN-CONTAINING PROTEIN"/>
    <property type="match status" value="1"/>
</dbReference>
<evidence type="ECO:0000256" key="5">
    <source>
        <dbReference type="ARBA" id="ARBA00022777"/>
    </source>
</evidence>
<keyword evidence="3" id="KW-0808">Transferase</keyword>
<dbReference type="InterPro" id="IPR008271">
    <property type="entry name" value="Ser/Thr_kinase_AS"/>
</dbReference>
<feature type="compositionally biased region" description="Low complexity" evidence="9">
    <location>
        <begin position="335"/>
        <end position="354"/>
    </location>
</feature>
<keyword evidence="5" id="KW-0418">Kinase</keyword>
<dbReference type="PANTHER" id="PTHR46538:SF3">
    <property type="entry name" value="PROTEIN KINASE DOMAIN-CONTAINING PROTEIN"/>
    <property type="match status" value="1"/>
</dbReference>
<dbReference type="PROSITE" id="PS00107">
    <property type="entry name" value="PROTEIN_KINASE_ATP"/>
    <property type="match status" value="1"/>
</dbReference>
<dbReference type="Proteomes" id="UP001652625">
    <property type="component" value="Chromosome 03"/>
</dbReference>
<dbReference type="InterPro" id="IPR022165">
    <property type="entry name" value="PKK"/>
</dbReference>
<keyword evidence="1" id="KW-0723">Serine/threonine-protein kinase</keyword>
<dbReference type="Gene3D" id="1.10.510.10">
    <property type="entry name" value="Transferase(Phosphotransferase) domain 1"/>
    <property type="match status" value="1"/>
</dbReference>
<keyword evidence="6 7" id="KW-0067">ATP-binding</keyword>
<proteinExistence type="predicted"/>
<dbReference type="InterPro" id="IPR051585">
    <property type="entry name" value="STE20_Ser/Thr_Kinases"/>
</dbReference>
<organism evidence="11 12">
    <name type="scientific">Hydra vulgaris</name>
    <name type="common">Hydra</name>
    <name type="synonym">Hydra attenuata</name>
    <dbReference type="NCBI Taxonomy" id="6087"/>
    <lineage>
        <taxon>Eukaryota</taxon>
        <taxon>Metazoa</taxon>
        <taxon>Cnidaria</taxon>
        <taxon>Hydrozoa</taxon>
        <taxon>Hydroidolina</taxon>
        <taxon>Anthoathecata</taxon>
        <taxon>Aplanulata</taxon>
        <taxon>Hydridae</taxon>
        <taxon>Hydra</taxon>
    </lineage>
</organism>
<gene>
    <name evidence="12" type="primary">LOC100203101</name>
</gene>
<feature type="binding site" evidence="7">
    <location>
        <position position="60"/>
    </location>
    <ligand>
        <name>ATP</name>
        <dbReference type="ChEBI" id="CHEBI:30616"/>
    </ligand>
</feature>
<evidence type="ECO:0000256" key="8">
    <source>
        <dbReference type="SAM" id="Coils"/>
    </source>
</evidence>
<evidence type="ECO:0000256" key="3">
    <source>
        <dbReference type="ARBA" id="ARBA00022679"/>
    </source>
</evidence>
<evidence type="ECO:0000259" key="10">
    <source>
        <dbReference type="SMART" id="SM00220"/>
    </source>
</evidence>
<dbReference type="Pfam" id="PF00069">
    <property type="entry name" value="Pkinase"/>
    <property type="match status" value="1"/>
</dbReference>
<dbReference type="InterPro" id="IPR017441">
    <property type="entry name" value="Protein_kinase_ATP_BS"/>
</dbReference>
<dbReference type="InterPro" id="IPR000719">
    <property type="entry name" value="Prot_kinase_dom"/>
</dbReference>
<keyword evidence="2" id="KW-0597">Phosphoprotein</keyword>
<dbReference type="Pfam" id="PF12474">
    <property type="entry name" value="PKK"/>
    <property type="match status" value="2"/>
</dbReference>
<evidence type="ECO:0000256" key="9">
    <source>
        <dbReference type="SAM" id="MobiDB-lite"/>
    </source>
</evidence>
<evidence type="ECO:0000256" key="2">
    <source>
        <dbReference type="ARBA" id="ARBA00022553"/>
    </source>
</evidence>
<sequence length="949" mass="111548">MSSFWSKLFKPTQKKPEYKYLKKDLDPNNFWELCGELGDGTFGKVYKAKRKSDNQLAAAKIVDIKDESELEDFMVEIDILSECKHKYVVDLMETYFHDGKLWMMLEFCSGGAMDDIILDLERGLNEVTIQSICRQMVEGLAFLHLNGVIHRDLKAGNVLLTERGEIKLADFGVSAFNKPPGKRNTFIGTPYWMAPEVVITETMRDSFYDCKADVWSLGITLIELAEMQPPNHSMHPMRVLFKISKSDPPSLQDKRKWSADFHNFVADCLNKDPNCRPSMAELLEHPFIRDTRDVQPCIDLYREVKAEVLETFEDLPEDSEVDSLTSKSVIKKSLSSDTIDSDSSSSLRDSSTTSPGIPPMPIRKMKDLSEVSDNELIFQKSYEDKNEKKLELTGFKVTDDDSIKHSEPVLTKEELKNRELEKVKQAYAQKSIESNGDKFIFYDDAMDNFADSDLSLQNENSFKKSMDDKKIQSGQLSALAKELDIVGEEDVLPLAKNAGNSYKTLTRVRRFEKDGQVVEEKVQRIVDISGEDFRAAAKKEQQLRKLALQEMKAIRREEQKQGAELMERIKVQWEHIDEQFRQEEESIHRKYETEIDLMSRQQKRDMEKLELIQSNELKQEVKKLKLDQEKRLKKFREMLKDDYKLLKKEADKLPKSNKKETFKSMKEGLDVHQQNQEREFLSKQASECEEFHQRKVDENHKIIFETEMNFLNKKHNLIKAWKSDEWEMEQRRIYQKHQLTKSQLKETFFLQRTQMSNRHLKECDQHNRLYKMKEDDLKHRQDLERKRLPKIQRNELRTKLQAKKKQLRSERNRRESLAIVIVGLNAGEKEKLKEFEDAIRKQHADDLNRMTMRHIAEESELKQSSEEELGELKVLQNEKRHMLVQSESEKLKERDMKYNAELQEWKDNLVPKKKMLEAEFLREREEQKDFYMQTTTASNKVLTISSKNF</sequence>
<evidence type="ECO:0000256" key="1">
    <source>
        <dbReference type="ARBA" id="ARBA00022527"/>
    </source>
</evidence>
<keyword evidence="4 7" id="KW-0547">Nucleotide-binding</keyword>
<keyword evidence="11" id="KW-1185">Reference proteome</keyword>
<dbReference type="InterPro" id="IPR011009">
    <property type="entry name" value="Kinase-like_dom_sf"/>
</dbReference>
<reference evidence="12" key="1">
    <citation type="submission" date="2025-08" db="UniProtKB">
        <authorList>
            <consortium name="RefSeq"/>
        </authorList>
    </citation>
    <scope>IDENTIFICATION</scope>
</reference>
<keyword evidence="8" id="KW-0175">Coiled coil</keyword>
<dbReference type="GeneID" id="100203101"/>